<evidence type="ECO:0000256" key="16">
    <source>
        <dbReference type="ARBA" id="ARBA00030476"/>
    </source>
</evidence>
<dbReference type="PANTHER" id="PTHR34339:SF1">
    <property type="entry name" value="STIMULATOR OF INTERFERON GENES PROTEIN"/>
    <property type="match status" value="1"/>
</dbReference>
<dbReference type="GO" id="GO:0000421">
    <property type="term" value="C:autophagosome membrane"/>
    <property type="evidence" value="ECO:0007669"/>
    <property type="project" value="UniProtKB-SubCell"/>
</dbReference>
<evidence type="ECO:0000259" key="19">
    <source>
        <dbReference type="Pfam" id="PF23417"/>
    </source>
</evidence>
<dbReference type="GO" id="GO:0002218">
    <property type="term" value="P:activation of innate immune response"/>
    <property type="evidence" value="ECO:0007669"/>
    <property type="project" value="InterPro"/>
</dbReference>
<dbReference type="RefSeq" id="XP_021111568.1">
    <property type="nucleotide sequence ID" value="XM_021255909.1"/>
</dbReference>
<reference evidence="21" key="1">
    <citation type="submission" date="2025-08" db="UniProtKB">
        <authorList>
            <consortium name="RefSeq"/>
        </authorList>
    </citation>
    <scope>IDENTIFICATION</scope>
</reference>
<dbReference type="InterPro" id="IPR055432">
    <property type="entry name" value="STING_LBD"/>
</dbReference>
<dbReference type="GO" id="GO:0051607">
    <property type="term" value="P:defense response to virus"/>
    <property type="evidence" value="ECO:0007669"/>
    <property type="project" value="TreeGrafter"/>
</dbReference>
<evidence type="ECO:0000256" key="7">
    <source>
        <dbReference type="ARBA" id="ARBA00009027"/>
    </source>
</evidence>
<keyword evidence="11" id="KW-1000">Mitochondrion outer membrane</keyword>
<evidence type="ECO:0000256" key="14">
    <source>
        <dbReference type="ARBA" id="ARBA00023136"/>
    </source>
</evidence>
<dbReference type="GO" id="GO:0061709">
    <property type="term" value="P:reticulophagy"/>
    <property type="evidence" value="ECO:0007669"/>
    <property type="project" value="TreeGrafter"/>
</dbReference>
<dbReference type="GO" id="GO:0005789">
    <property type="term" value="C:endoplasmic reticulum membrane"/>
    <property type="evidence" value="ECO:0007669"/>
    <property type="project" value="UniProtKB-SubCell"/>
</dbReference>
<evidence type="ECO:0000256" key="3">
    <source>
        <dbReference type="ARBA" id="ARBA00004477"/>
    </source>
</evidence>
<dbReference type="GO" id="GO:0032481">
    <property type="term" value="P:positive regulation of type I interferon production"/>
    <property type="evidence" value="ECO:0007669"/>
    <property type="project" value="InterPro"/>
</dbReference>
<evidence type="ECO:0000259" key="18">
    <source>
        <dbReference type="Pfam" id="PF15009"/>
    </source>
</evidence>
<keyword evidence="9" id="KW-0812">Transmembrane</keyword>
<dbReference type="InterPro" id="IPR055434">
    <property type="entry name" value="STING_TM"/>
</dbReference>
<organism evidence="20 21">
    <name type="scientific">Heterocephalus glaber</name>
    <name type="common">Naked mole rat</name>
    <dbReference type="NCBI Taxonomy" id="10181"/>
    <lineage>
        <taxon>Eukaryota</taxon>
        <taxon>Metazoa</taxon>
        <taxon>Chordata</taxon>
        <taxon>Craniata</taxon>
        <taxon>Vertebrata</taxon>
        <taxon>Euteleostomi</taxon>
        <taxon>Mammalia</taxon>
        <taxon>Eutheria</taxon>
        <taxon>Euarchontoglires</taxon>
        <taxon>Glires</taxon>
        <taxon>Rodentia</taxon>
        <taxon>Hystricomorpha</taxon>
        <taxon>Bathyergidae</taxon>
        <taxon>Heterocephalus</taxon>
    </lineage>
</organism>
<dbReference type="GO" id="GO:0000045">
    <property type="term" value="P:autophagosome assembly"/>
    <property type="evidence" value="ECO:0007669"/>
    <property type="project" value="TreeGrafter"/>
</dbReference>
<evidence type="ECO:0000256" key="11">
    <source>
        <dbReference type="ARBA" id="ARBA00022787"/>
    </source>
</evidence>
<comment type="similarity">
    <text evidence="7">Belongs to the STING family.</text>
</comment>
<dbReference type="GO" id="GO:0000139">
    <property type="term" value="C:Golgi membrane"/>
    <property type="evidence" value="ECO:0007669"/>
    <property type="project" value="UniProtKB-SubCell"/>
</dbReference>
<comment type="subcellular location">
    <subcellularLocation>
        <location evidence="5">Cytoplasm</location>
        <location evidence="5">Perinuclear region</location>
    </subcellularLocation>
    <subcellularLocation>
        <location evidence="4">Cytoplasmic vesicle</location>
        <location evidence="4">Autophagosome membrane</location>
        <topology evidence="4">Multi-pass membrane protein</topology>
    </subcellularLocation>
    <subcellularLocation>
        <location evidence="3">Endoplasmic reticulum membrane</location>
        <topology evidence="3">Multi-pass membrane protein</topology>
    </subcellularLocation>
    <subcellularLocation>
        <location evidence="2">Endoplasmic reticulum-Golgi intermediate compartment membrane</location>
        <topology evidence="2">Multi-pass membrane protein</topology>
    </subcellularLocation>
    <subcellularLocation>
        <location evidence="6">Golgi apparatus membrane</location>
        <topology evidence="6">Multi-pass membrane protein</topology>
    </subcellularLocation>
    <subcellularLocation>
        <location evidence="1">Mitochondrion outer membrane</location>
        <topology evidence="1">Multi-pass membrane protein</topology>
    </subcellularLocation>
</comment>
<keyword evidence="11" id="KW-0496">Mitochondrion</keyword>
<dbReference type="GeneID" id="101722845"/>
<dbReference type="Pfam" id="PF15009">
    <property type="entry name" value="STING_LBD"/>
    <property type="match status" value="1"/>
</dbReference>
<dbReference type="GO" id="GO:0005741">
    <property type="term" value="C:mitochondrial outer membrane"/>
    <property type="evidence" value="ECO:0007669"/>
    <property type="project" value="UniProtKB-SubCell"/>
</dbReference>
<keyword evidence="13" id="KW-1133">Transmembrane helix</keyword>
<evidence type="ECO:0000256" key="4">
    <source>
        <dbReference type="ARBA" id="ARBA00004542"/>
    </source>
</evidence>
<evidence type="ECO:0000256" key="10">
    <source>
        <dbReference type="ARBA" id="ARBA00022741"/>
    </source>
</evidence>
<dbReference type="Gene3D" id="1.20.5.5200">
    <property type="match status" value="1"/>
</dbReference>
<feature type="compositionally biased region" description="Polar residues" evidence="17">
    <location>
        <begin position="455"/>
        <end position="469"/>
    </location>
</feature>
<keyword evidence="14" id="KW-0472">Membrane</keyword>
<dbReference type="Gene3D" id="3.40.50.12100">
    <property type="entry name" value="Stimulator of interferon genes protein"/>
    <property type="match status" value="1"/>
</dbReference>
<comment type="catalytic activity">
    <reaction evidence="15">
        <text>H(+)(in) = H(+)(out)</text>
        <dbReference type="Rhea" id="RHEA:34979"/>
        <dbReference type="ChEBI" id="CHEBI:15378"/>
    </reaction>
</comment>
<dbReference type="CTD" id="340061"/>
<feature type="domain" description="STING ligand-binding" evidence="18">
    <location>
        <begin position="239"/>
        <end position="449"/>
    </location>
</feature>
<gene>
    <name evidence="21" type="primary">Tmem173</name>
</gene>
<feature type="domain" description="STING transmembrane" evidence="19">
    <location>
        <begin position="130"/>
        <end position="237"/>
    </location>
</feature>
<evidence type="ECO:0000256" key="13">
    <source>
        <dbReference type="ARBA" id="ARBA00022989"/>
    </source>
</evidence>
<dbReference type="FunFam" id="3.40.50.12100:FF:000001">
    <property type="entry name" value="Stimulator of interferon genes protein"/>
    <property type="match status" value="1"/>
</dbReference>
<keyword evidence="10" id="KW-0547">Nucleotide-binding</keyword>
<dbReference type="Proteomes" id="UP000694906">
    <property type="component" value="Unplaced"/>
</dbReference>
<dbReference type="GO" id="GO:0016239">
    <property type="term" value="P:positive regulation of macroautophagy"/>
    <property type="evidence" value="ECO:0007669"/>
    <property type="project" value="TreeGrafter"/>
</dbReference>
<evidence type="ECO:0000256" key="1">
    <source>
        <dbReference type="ARBA" id="ARBA00004374"/>
    </source>
</evidence>
<dbReference type="GO" id="GO:0061507">
    <property type="term" value="F:2',3'-cyclic GMP-AMP binding"/>
    <property type="evidence" value="ECO:0007669"/>
    <property type="project" value="TreeGrafter"/>
</dbReference>
<dbReference type="CDD" id="cd22658">
    <property type="entry name" value="STING_C_metazoan-like"/>
    <property type="match status" value="1"/>
</dbReference>
<sequence length="491" mass="54606">MVQKRICIWKSSSTRQGHSFVAFNPVCCPAGSYQCLDQWQGCGCRLHPERLGWLLVAIAPTGPLLPVVFQEQPVSRRQKSSWCPQMLYSSLHPSIPRPRGHRAQEAALVLLGFCLMVLWGTGEPMDHTLRYLVFHLASLQLGLLLKGACCLAEELCHIHSRYRGSYWKAVQACLGCPIRRVAVLLLSCYFYCFLPMDTALSLSWTLALLGLSKALSILLGLQGLAPAEISAVCEKGNFNVAHGLAWSYYIGYLQLILPGPVAWVLVLDWIGDGINMDDFLGFLTPGLQARIQAYSELHNNILWGAASRRLYILFPLDCGVPDDLSVVDPNIRFLHTLPQQSIDCAGIKGRIYSNCVYQLLENGQPVGTCVLEYATPLKTLFAMSQDARAGFSRDDRLEQAKLFCRALEDILADVPECQNMCRLIIYQGPTEGSSFSLSQEVLRHLRQEEREEVTLGSSETSAVPDSTTLSQEPQLLISGMDQPLPLRTDIF</sequence>
<proteinExistence type="inferred from homology"/>
<evidence type="ECO:0000256" key="2">
    <source>
        <dbReference type="ARBA" id="ARBA00004457"/>
    </source>
</evidence>
<evidence type="ECO:0000256" key="6">
    <source>
        <dbReference type="ARBA" id="ARBA00004653"/>
    </source>
</evidence>
<evidence type="ECO:0000256" key="15">
    <source>
        <dbReference type="ARBA" id="ARBA00024169"/>
    </source>
</evidence>
<dbReference type="GO" id="GO:0035438">
    <property type="term" value="F:cyclic-di-GMP binding"/>
    <property type="evidence" value="ECO:0007669"/>
    <property type="project" value="TreeGrafter"/>
</dbReference>
<name>A0AAX6SUS8_HETGA</name>
<evidence type="ECO:0000313" key="20">
    <source>
        <dbReference type="Proteomes" id="UP000694906"/>
    </source>
</evidence>
<dbReference type="FunFam" id="1.20.5.5200:FF:000001">
    <property type="entry name" value="Stimulator of interferon genes protein"/>
    <property type="match status" value="1"/>
</dbReference>
<protein>
    <recommendedName>
        <fullName evidence="8">Stimulator of interferon genes protein</fullName>
    </recommendedName>
    <alternativeName>
        <fullName evidence="16">Transmembrane protein 173</fullName>
    </alternativeName>
</protein>
<dbReference type="InterPro" id="IPR029158">
    <property type="entry name" value="STING"/>
</dbReference>
<evidence type="ECO:0000256" key="17">
    <source>
        <dbReference type="SAM" id="MobiDB-lite"/>
    </source>
</evidence>
<dbReference type="PANTHER" id="PTHR34339">
    <property type="entry name" value="STIMULATOR OF INTERFERON GENES PROTEIN"/>
    <property type="match status" value="1"/>
</dbReference>
<dbReference type="GO" id="GO:0033116">
    <property type="term" value="C:endoplasmic reticulum-Golgi intermediate compartment membrane"/>
    <property type="evidence" value="ECO:0007669"/>
    <property type="project" value="UniProtKB-SubCell"/>
</dbReference>
<dbReference type="GO" id="GO:0048471">
    <property type="term" value="C:perinuclear region of cytoplasm"/>
    <property type="evidence" value="ECO:0007669"/>
    <property type="project" value="UniProtKB-SubCell"/>
</dbReference>
<keyword evidence="20" id="KW-1185">Reference proteome</keyword>
<dbReference type="Pfam" id="PF23417">
    <property type="entry name" value="STING_TM"/>
    <property type="match status" value="1"/>
</dbReference>
<evidence type="ECO:0000256" key="12">
    <source>
        <dbReference type="ARBA" id="ARBA00022824"/>
    </source>
</evidence>
<evidence type="ECO:0000256" key="8">
    <source>
        <dbReference type="ARBA" id="ARBA00018708"/>
    </source>
</evidence>
<evidence type="ECO:0000256" key="9">
    <source>
        <dbReference type="ARBA" id="ARBA00022692"/>
    </source>
</evidence>
<dbReference type="GO" id="GO:0045087">
    <property type="term" value="P:innate immune response"/>
    <property type="evidence" value="ECO:0007669"/>
    <property type="project" value="TreeGrafter"/>
</dbReference>
<evidence type="ECO:0000313" key="21">
    <source>
        <dbReference type="RefSeq" id="XP_021111568.1"/>
    </source>
</evidence>
<accession>A0AAX6SUS8</accession>
<dbReference type="InterPro" id="IPR038623">
    <property type="entry name" value="STING_C_sf"/>
</dbReference>
<dbReference type="InterPro" id="IPR047191">
    <property type="entry name" value="STING_C_chordates"/>
</dbReference>
<evidence type="ECO:0000256" key="5">
    <source>
        <dbReference type="ARBA" id="ARBA00004556"/>
    </source>
</evidence>
<dbReference type="AlphaFoldDB" id="A0AAX6SUS8"/>
<feature type="region of interest" description="Disordered" evidence="17">
    <location>
        <begin position="450"/>
        <end position="469"/>
    </location>
</feature>
<keyword evidence="12" id="KW-0256">Endoplasmic reticulum</keyword>